<keyword evidence="4" id="KW-1185">Reference proteome</keyword>
<name>A0ABZ2ET01_9FIRM</name>
<keyword evidence="1" id="KW-0812">Transmembrane</keyword>
<dbReference type="InterPro" id="IPR011990">
    <property type="entry name" value="TPR-like_helical_dom_sf"/>
</dbReference>
<organism evidence="3 4">
    <name type="scientific">Terrisporobacter glycolicus ATCC 14880 = DSM 1288</name>
    <dbReference type="NCBI Taxonomy" id="1121315"/>
    <lineage>
        <taxon>Bacteria</taxon>
        <taxon>Bacillati</taxon>
        <taxon>Bacillota</taxon>
        <taxon>Clostridia</taxon>
        <taxon>Peptostreptococcales</taxon>
        <taxon>Peptostreptococcaceae</taxon>
        <taxon>Terrisporobacter</taxon>
    </lineage>
</organism>
<dbReference type="Gene3D" id="1.25.40.10">
    <property type="entry name" value="Tetratricopeptide repeat domain"/>
    <property type="match status" value="2"/>
</dbReference>
<feature type="domain" description="GGDEF" evidence="2">
    <location>
        <begin position="539"/>
        <end position="674"/>
    </location>
</feature>
<dbReference type="NCBIfam" id="TIGR00254">
    <property type="entry name" value="GGDEF"/>
    <property type="match status" value="1"/>
</dbReference>
<feature type="transmembrane region" description="Helical" evidence="1">
    <location>
        <begin position="7"/>
        <end position="25"/>
    </location>
</feature>
<dbReference type="InterPro" id="IPR050469">
    <property type="entry name" value="Diguanylate_Cyclase"/>
</dbReference>
<dbReference type="Proteomes" id="UP001348492">
    <property type="component" value="Chromosome"/>
</dbReference>
<dbReference type="InterPro" id="IPR029787">
    <property type="entry name" value="Nucleotide_cyclase"/>
</dbReference>
<keyword evidence="1" id="KW-1133">Transmembrane helix</keyword>
<evidence type="ECO:0000313" key="3">
    <source>
        <dbReference type="EMBL" id="WWD82815.1"/>
    </source>
</evidence>
<dbReference type="PROSITE" id="PS50887">
    <property type="entry name" value="GGDEF"/>
    <property type="match status" value="1"/>
</dbReference>
<dbReference type="InterPro" id="IPR019734">
    <property type="entry name" value="TPR_rpt"/>
</dbReference>
<dbReference type="SUPFAM" id="SSF48452">
    <property type="entry name" value="TPR-like"/>
    <property type="match status" value="3"/>
</dbReference>
<dbReference type="PANTHER" id="PTHR45138:SF9">
    <property type="entry name" value="DIGUANYLATE CYCLASE DGCM-RELATED"/>
    <property type="match status" value="1"/>
</dbReference>
<accession>A0ABZ2ET01</accession>
<dbReference type="SUPFAM" id="SSF55073">
    <property type="entry name" value="Nucleotide cyclase"/>
    <property type="match status" value="1"/>
</dbReference>
<evidence type="ECO:0000259" key="2">
    <source>
        <dbReference type="PROSITE" id="PS50887"/>
    </source>
</evidence>
<protein>
    <recommendedName>
        <fullName evidence="2">GGDEF domain-containing protein</fullName>
    </recommendedName>
</protein>
<dbReference type="CDD" id="cd01949">
    <property type="entry name" value="GGDEF"/>
    <property type="match status" value="1"/>
</dbReference>
<dbReference type="InterPro" id="IPR000160">
    <property type="entry name" value="GGDEF_dom"/>
</dbReference>
<feature type="transmembrane region" description="Helical" evidence="1">
    <location>
        <begin position="472"/>
        <end position="492"/>
    </location>
</feature>
<proteinExistence type="predicted"/>
<keyword evidence="1" id="KW-0472">Membrane</keyword>
<dbReference type="EMBL" id="CP117523">
    <property type="protein sequence ID" value="WWD82815.1"/>
    <property type="molecule type" value="Genomic_DNA"/>
</dbReference>
<sequence length="674" mass="79189">MKKYTKLILMVAIFISIVFVIIKNISNNKINHNKTVEYILNYEVQNFSDEEKNKIKKETNKIINDSKDKKILSESYYILAYLNSLEKKNKEAIKLYNKAINNINSIKNIKIKTQIYYELSRMYLYENEYKKSNESFEKMKDIAFISNKKEEVVKYGIKRGYDIYCIPDGSSESVEILKETLELAKEINYKEMEEVYFNLGRAYWSEDKYIESINAKLEALDMANEKNLKEKTMLISTDLGIDYLYSGNYKDALIYLSRALKYNLEDKYEDAKAKSYSLMNICEAYIQLHEFDKARISFEKLEKEILKQKKGVYKEDCFTYMYGNKADLQTQLGNVDKAIKLLDLAKKRFEKRDKFSFYDFDVKLLEEYGDAYYKLQNYTLALKYHKEAENLVTVRGLSYLEEDYTNKIYLDYKSLGDYKNTIKYLEKNNQLKSNSFDNKDKECSQYLHNEFENNKNLIKISTLERASNRAKIFDAILGGGAIIISFFSFNIYKRNKEINRLNKLFKDLSVTDHLTNIANRRALDEFLAGNWDLYKKTEMPISFVMVDIDFFKPYNDNYGHLKGDEALKTIASSIHTSCEKGDFIARYGGEEFVIVMLNTGKDHAIKKANHIMQNIYNLNIKHEFSTVCDRLTLSMGITTAHIETIKNYDDYVKKADEALYKAKNDGRNKYVFIK</sequence>
<evidence type="ECO:0000256" key="1">
    <source>
        <dbReference type="SAM" id="Phobius"/>
    </source>
</evidence>
<reference evidence="3 4" key="1">
    <citation type="journal article" date="2023" name="PLoS ONE">
        <title>Genome-based metabolic and phylogenomic analysis of three Terrisporobacter species.</title>
        <authorList>
            <person name="Boer T."/>
            <person name="Bengelsdorf F.R."/>
            <person name="Bomeke M."/>
            <person name="Daniel R."/>
            <person name="Poehlein A."/>
        </authorList>
    </citation>
    <scope>NUCLEOTIDE SEQUENCE [LARGE SCALE GENOMIC DNA]</scope>
    <source>
        <strain evidence="3 4">DSM 1288</strain>
    </source>
</reference>
<dbReference type="Pfam" id="PF00990">
    <property type="entry name" value="GGDEF"/>
    <property type="match status" value="1"/>
</dbReference>
<dbReference type="RefSeq" id="WP_018589267.1">
    <property type="nucleotide sequence ID" value="NZ_CP117523.1"/>
</dbReference>
<dbReference type="SMART" id="SM00267">
    <property type="entry name" value="GGDEF"/>
    <property type="match status" value="1"/>
</dbReference>
<gene>
    <name evidence="3" type="ORF">TEGL_12100</name>
</gene>
<dbReference type="Pfam" id="PF13181">
    <property type="entry name" value="TPR_8"/>
    <property type="match status" value="2"/>
</dbReference>
<dbReference type="SMART" id="SM00028">
    <property type="entry name" value="TPR"/>
    <property type="match status" value="5"/>
</dbReference>
<dbReference type="PANTHER" id="PTHR45138">
    <property type="entry name" value="REGULATORY COMPONENTS OF SENSORY TRANSDUCTION SYSTEM"/>
    <property type="match status" value="1"/>
</dbReference>
<evidence type="ECO:0000313" key="4">
    <source>
        <dbReference type="Proteomes" id="UP001348492"/>
    </source>
</evidence>
<dbReference type="InterPro" id="IPR043128">
    <property type="entry name" value="Rev_trsase/Diguanyl_cyclase"/>
</dbReference>
<dbReference type="Gene3D" id="3.30.70.270">
    <property type="match status" value="1"/>
</dbReference>